<evidence type="ECO:0008006" key="3">
    <source>
        <dbReference type="Google" id="ProtNLM"/>
    </source>
</evidence>
<dbReference type="Gene3D" id="3.90.1490.10">
    <property type="entry name" value="putative n-type atp pyrophosphatase, domain 2"/>
    <property type="match status" value="1"/>
</dbReference>
<comment type="caution">
    <text evidence="1">The sequence shown here is derived from an EMBL/GenBank/DDBJ whole genome shotgun (WGS) entry which is preliminary data.</text>
</comment>
<dbReference type="Proteomes" id="UP000236333">
    <property type="component" value="Unassembled WGS sequence"/>
</dbReference>
<name>A0A2J8A097_9CHLO</name>
<sequence length="275" mass="27514">MRGRPRDIPFVIAVPAAVPTPQAAALGLPHTTLEVTAAPTYLDSYRGHIAGLAASRGVAALATGDIEDVCSAFMPRAAAGTGVALLSPLFGIERGLLLELAWAYGMTPLVTCVNMTKFAGARGPGEAAAAGQTRGGGEEAGEAAAVASAAAASAAAASGSAGAAAVVAQGSEESEEAGKEACSAAAVSLAARAAAAAAPLGGVAKQLLGSVLCREVVREVLEPARVSGGVDVCGEWGEFHTMVTHSCRFERGPLKLSYNVRQEGEYAWLAVEAAE</sequence>
<dbReference type="AlphaFoldDB" id="A0A2J8A097"/>
<evidence type="ECO:0000313" key="2">
    <source>
        <dbReference type="Proteomes" id="UP000236333"/>
    </source>
</evidence>
<reference evidence="1 2" key="1">
    <citation type="journal article" date="2017" name="Mol. Biol. Evol.">
        <title>The 4-celled Tetrabaena socialis nuclear genome reveals the essential components for genetic control of cell number at the origin of multicellularity in the volvocine lineage.</title>
        <authorList>
            <person name="Featherston J."/>
            <person name="Arakaki Y."/>
            <person name="Hanschen E.R."/>
            <person name="Ferris P.J."/>
            <person name="Michod R.E."/>
            <person name="Olson B.J.S.C."/>
            <person name="Nozaki H."/>
            <person name="Durand P.M."/>
        </authorList>
    </citation>
    <scope>NUCLEOTIDE SEQUENCE [LARGE SCALE GENOMIC DNA]</scope>
    <source>
        <strain evidence="1 2">NIES-571</strain>
    </source>
</reference>
<proteinExistence type="predicted"/>
<dbReference type="OrthoDB" id="686384at2759"/>
<organism evidence="1 2">
    <name type="scientific">Tetrabaena socialis</name>
    <dbReference type="NCBI Taxonomy" id="47790"/>
    <lineage>
        <taxon>Eukaryota</taxon>
        <taxon>Viridiplantae</taxon>
        <taxon>Chlorophyta</taxon>
        <taxon>core chlorophytes</taxon>
        <taxon>Chlorophyceae</taxon>
        <taxon>CS clade</taxon>
        <taxon>Chlamydomonadales</taxon>
        <taxon>Tetrabaenaceae</taxon>
        <taxon>Tetrabaena</taxon>
    </lineage>
</organism>
<accession>A0A2J8A097</accession>
<dbReference type="EMBL" id="PGGS01000269">
    <property type="protein sequence ID" value="PNH05951.1"/>
    <property type="molecule type" value="Genomic_DNA"/>
</dbReference>
<evidence type="ECO:0000313" key="1">
    <source>
        <dbReference type="EMBL" id="PNH05951.1"/>
    </source>
</evidence>
<gene>
    <name evidence="1" type="ORF">TSOC_007741</name>
</gene>
<protein>
    <recommendedName>
        <fullName evidence="3">Diphthine--ammonia ligase</fullName>
    </recommendedName>
</protein>
<dbReference type="SUPFAM" id="SSF52402">
    <property type="entry name" value="Adenine nucleotide alpha hydrolases-like"/>
    <property type="match status" value="2"/>
</dbReference>
<keyword evidence="2" id="KW-1185">Reference proteome</keyword>